<evidence type="ECO:0000313" key="3">
    <source>
        <dbReference type="Proteomes" id="UP000763447"/>
    </source>
</evidence>
<feature type="chain" id="PRO_5045696696" evidence="1">
    <location>
        <begin position="21"/>
        <end position="243"/>
    </location>
</feature>
<evidence type="ECO:0000256" key="1">
    <source>
        <dbReference type="SAM" id="SignalP"/>
    </source>
</evidence>
<dbReference type="RefSeq" id="WP_168926014.1">
    <property type="nucleotide sequence ID" value="NZ_JAAXLJ010000026.1"/>
</dbReference>
<sequence length="243" mass="27360">MRKKLLSKLALVTLGLGLFGAGGMITNSNTVTVSAKSKISKSQAKGKEIVKNWKPGHMSSFNPEVYKVPAQKGYHFYKGFQDKSYYKRAISESKKIGHIKSGSVKPLDMMMYDNEAAKATLTNGHKIVWNIGYYKRAVELIPGIISENQVPKLTNHNHHWVNYWVDDYAYDNENVSFEDGENTIFGNHYKNPAGYHQLTHGGHFPVCINATTNIYNSSKKILVSSAQTYMDNLKEHVFGITSY</sequence>
<reference evidence="2 3" key="1">
    <citation type="submission" date="2020-04" db="EMBL/GenBank/DDBJ databases">
        <title>A novel species of genus Lactobacillus that was isolated from fermented food Zha-chili.</title>
        <authorList>
            <person name="Zhang Z."/>
        </authorList>
    </citation>
    <scope>NUCLEOTIDE SEQUENCE [LARGE SCALE GENOMIC DNA]</scope>
    <source>
        <strain evidence="3">HBUAS51383</strain>
    </source>
</reference>
<feature type="signal peptide" evidence="1">
    <location>
        <begin position="1"/>
        <end position="20"/>
    </location>
</feature>
<name>A0ABX1KZT9_9LACO</name>
<keyword evidence="3" id="KW-1185">Reference proteome</keyword>
<dbReference type="Proteomes" id="UP000763447">
    <property type="component" value="Unassembled WGS sequence"/>
</dbReference>
<organism evidence="2 3">
    <name type="scientific">Secundilactobacillus angelensis</name>
    <dbReference type="NCBI Taxonomy" id="2722706"/>
    <lineage>
        <taxon>Bacteria</taxon>
        <taxon>Bacillati</taxon>
        <taxon>Bacillota</taxon>
        <taxon>Bacilli</taxon>
        <taxon>Lactobacillales</taxon>
        <taxon>Lactobacillaceae</taxon>
        <taxon>Secundilactobacillus</taxon>
    </lineage>
</organism>
<dbReference type="EMBL" id="JAAXLJ010000026">
    <property type="protein sequence ID" value="NLR19457.1"/>
    <property type="molecule type" value="Genomic_DNA"/>
</dbReference>
<protein>
    <submittedName>
        <fullName evidence="2">Uncharacterized protein</fullName>
    </submittedName>
</protein>
<gene>
    <name evidence="2" type="ORF">HC026_11190</name>
</gene>
<accession>A0ABX1KZT9</accession>
<keyword evidence="1" id="KW-0732">Signal</keyword>
<comment type="caution">
    <text evidence="2">The sequence shown here is derived from an EMBL/GenBank/DDBJ whole genome shotgun (WGS) entry which is preliminary data.</text>
</comment>
<evidence type="ECO:0000313" key="2">
    <source>
        <dbReference type="EMBL" id="NLR19457.1"/>
    </source>
</evidence>
<proteinExistence type="predicted"/>